<keyword evidence="5" id="KW-0677">Repeat</keyword>
<evidence type="ECO:0000313" key="10">
    <source>
        <dbReference type="Proteomes" id="UP001153076"/>
    </source>
</evidence>
<keyword evidence="4" id="KW-0808">Transferase</keyword>
<dbReference type="Proteomes" id="UP001153076">
    <property type="component" value="Unassembled WGS sequence"/>
</dbReference>
<dbReference type="PROSITE" id="PS51698">
    <property type="entry name" value="U_BOX"/>
    <property type="match status" value="1"/>
</dbReference>
<dbReference type="Pfam" id="PF04564">
    <property type="entry name" value="U-box"/>
    <property type="match status" value="1"/>
</dbReference>
<organism evidence="9 10">
    <name type="scientific">Carnegiea gigantea</name>
    <dbReference type="NCBI Taxonomy" id="171969"/>
    <lineage>
        <taxon>Eukaryota</taxon>
        <taxon>Viridiplantae</taxon>
        <taxon>Streptophyta</taxon>
        <taxon>Embryophyta</taxon>
        <taxon>Tracheophyta</taxon>
        <taxon>Spermatophyta</taxon>
        <taxon>Magnoliopsida</taxon>
        <taxon>eudicotyledons</taxon>
        <taxon>Gunneridae</taxon>
        <taxon>Pentapetalae</taxon>
        <taxon>Caryophyllales</taxon>
        <taxon>Cactineae</taxon>
        <taxon>Cactaceae</taxon>
        <taxon>Cactoideae</taxon>
        <taxon>Echinocereeae</taxon>
        <taxon>Carnegiea</taxon>
    </lineage>
</organism>
<dbReference type="InterPro" id="IPR003613">
    <property type="entry name" value="Ubox_domain"/>
</dbReference>
<comment type="catalytic activity">
    <reaction evidence="1">
        <text>S-ubiquitinyl-[E2 ubiquitin-conjugating enzyme]-L-cysteine + [acceptor protein]-L-lysine = [E2 ubiquitin-conjugating enzyme]-L-cysteine + N(6)-ubiquitinyl-[acceptor protein]-L-lysine.</text>
        <dbReference type="EC" id="2.3.2.27"/>
    </reaction>
</comment>
<evidence type="ECO:0000256" key="2">
    <source>
        <dbReference type="ARBA" id="ARBA00004906"/>
    </source>
</evidence>
<keyword evidence="10" id="KW-1185">Reference proteome</keyword>
<dbReference type="Gene3D" id="3.30.40.10">
    <property type="entry name" value="Zinc/RING finger domain, C3HC4 (zinc finger)"/>
    <property type="match status" value="1"/>
</dbReference>
<reference evidence="9" key="1">
    <citation type="submission" date="2022-04" db="EMBL/GenBank/DDBJ databases">
        <title>Carnegiea gigantea Genome sequencing and assembly v2.</title>
        <authorList>
            <person name="Copetti D."/>
            <person name="Sanderson M.J."/>
            <person name="Burquez A."/>
            <person name="Wojciechowski M.F."/>
        </authorList>
    </citation>
    <scope>NUCLEOTIDE SEQUENCE</scope>
    <source>
        <strain evidence="9">SGP5-SGP5p</strain>
        <tissue evidence="9">Aerial part</tissue>
    </source>
</reference>
<dbReference type="OrthoDB" id="7537227at2759"/>
<dbReference type="PANTHER" id="PTHR23315:SF276">
    <property type="entry name" value="U-BOX DOMAIN-CONTAINING PROTEIN 38"/>
    <property type="match status" value="1"/>
</dbReference>
<dbReference type="EMBL" id="JAKOGI010000025">
    <property type="protein sequence ID" value="KAJ8449137.1"/>
    <property type="molecule type" value="Genomic_DNA"/>
</dbReference>
<keyword evidence="6" id="KW-0833">Ubl conjugation pathway</keyword>
<feature type="domain" description="U-box" evidence="8">
    <location>
        <begin position="31"/>
        <end position="105"/>
    </location>
</feature>
<evidence type="ECO:0000256" key="5">
    <source>
        <dbReference type="ARBA" id="ARBA00022737"/>
    </source>
</evidence>
<feature type="repeat" description="ARM" evidence="7">
    <location>
        <begin position="309"/>
        <end position="346"/>
    </location>
</feature>
<dbReference type="SUPFAM" id="SSF48371">
    <property type="entry name" value="ARM repeat"/>
    <property type="match status" value="1"/>
</dbReference>
<dbReference type="SMART" id="SM00185">
    <property type="entry name" value="ARM"/>
    <property type="match status" value="5"/>
</dbReference>
<dbReference type="InterPro" id="IPR000225">
    <property type="entry name" value="Armadillo"/>
</dbReference>
<dbReference type="InterPro" id="IPR016024">
    <property type="entry name" value="ARM-type_fold"/>
</dbReference>
<evidence type="ECO:0000256" key="7">
    <source>
        <dbReference type="PROSITE-ProRule" id="PRU00259"/>
    </source>
</evidence>
<dbReference type="Pfam" id="PF00514">
    <property type="entry name" value="Arm"/>
    <property type="match status" value="2"/>
</dbReference>
<evidence type="ECO:0000256" key="4">
    <source>
        <dbReference type="ARBA" id="ARBA00022679"/>
    </source>
</evidence>
<evidence type="ECO:0000256" key="6">
    <source>
        <dbReference type="ARBA" id="ARBA00022786"/>
    </source>
</evidence>
<dbReference type="InterPro" id="IPR013083">
    <property type="entry name" value="Znf_RING/FYVE/PHD"/>
</dbReference>
<dbReference type="SMART" id="SM00504">
    <property type="entry name" value="Ubox"/>
    <property type="match status" value="1"/>
</dbReference>
<dbReference type="Gene3D" id="1.25.10.10">
    <property type="entry name" value="Leucine-rich Repeat Variant"/>
    <property type="match status" value="2"/>
</dbReference>
<evidence type="ECO:0000259" key="8">
    <source>
        <dbReference type="PROSITE" id="PS51698"/>
    </source>
</evidence>
<dbReference type="SUPFAM" id="SSF57850">
    <property type="entry name" value="RING/U-box"/>
    <property type="match status" value="1"/>
</dbReference>
<dbReference type="GO" id="GO:0016567">
    <property type="term" value="P:protein ubiquitination"/>
    <property type="evidence" value="ECO:0007669"/>
    <property type="project" value="InterPro"/>
</dbReference>
<dbReference type="GO" id="GO:0061630">
    <property type="term" value="F:ubiquitin protein ligase activity"/>
    <property type="evidence" value="ECO:0007669"/>
    <property type="project" value="UniProtKB-EC"/>
</dbReference>
<evidence type="ECO:0000256" key="3">
    <source>
        <dbReference type="ARBA" id="ARBA00012483"/>
    </source>
</evidence>
<protein>
    <recommendedName>
        <fullName evidence="3">RING-type E3 ubiquitin transferase</fullName>
        <ecNumber evidence="3">2.3.2.27</ecNumber>
    </recommendedName>
</protein>
<proteinExistence type="predicted"/>
<dbReference type="PROSITE" id="PS50176">
    <property type="entry name" value="ARM_REPEAT"/>
    <property type="match status" value="1"/>
</dbReference>
<dbReference type="InterPro" id="IPR011989">
    <property type="entry name" value="ARM-like"/>
</dbReference>
<dbReference type="PANTHER" id="PTHR23315">
    <property type="entry name" value="U BOX DOMAIN-CONTAINING"/>
    <property type="match status" value="1"/>
</dbReference>
<name>A0A9Q1KTI2_9CARY</name>
<evidence type="ECO:0000256" key="1">
    <source>
        <dbReference type="ARBA" id="ARBA00000900"/>
    </source>
</evidence>
<evidence type="ECO:0000313" key="9">
    <source>
        <dbReference type="EMBL" id="KAJ8449137.1"/>
    </source>
</evidence>
<sequence length="557" mass="60857">MGGSGNGNGRFLKWKVSLYHRPSPSRPQPPPPPPEYVCAICGSLISDPVVVGSGHTFDRLCVQVCRDLRFTPTLPDGSRPDLSTQIPNLALQSSIPKWCSQNGVALPAVKDYAAVEKIVRHLVGEEREDEVKKGLIRPSERFLIEAVKDKPDPDVSHAVTELTHRANRFDSSTSSDESVIVGAASPYTPLPFTTKPACWSSSSFPNSSSSETLVSDEILNPNPNCSEEEQFIAKFKSFDPFEQEQGAIALRKATRTNENARIELCTSRLLLALRSLLISSYEKVQSNAIAALVNLSLEKPNKIKIMRSGIVPNVVDLLKSRSPEAQEHAAGAIFSLSLEDDNKTAIGVLGALPPLMHCLIRSESERTRSDSALALYHLSLVHSNRVKLVKLNAVPSLLAALRSEKEAVSGRVVLVLCQLAASADGKAAMLDCNAVEHLVAMLRRRDEFESESTRENCLAALYALSHGSMRFKALAKEARAAEVLKEVEESGSERAKEKAKRILVMLKGPQQQEAVEEVDWEAILESGGLSRSRHRMAGGAAPLVVLESPRSVRDRKR</sequence>
<dbReference type="EC" id="2.3.2.27" evidence="3"/>
<gene>
    <name evidence="9" type="ORF">Cgig2_004192</name>
</gene>
<comment type="pathway">
    <text evidence="2">Protein modification; protein ubiquitination.</text>
</comment>
<accession>A0A9Q1KTI2</accession>
<comment type="caution">
    <text evidence="9">The sequence shown here is derived from an EMBL/GenBank/DDBJ whole genome shotgun (WGS) entry which is preliminary data.</text>
</comment>
<dbReference type="AlphaFoldDB" id="A0A9Q1KTI2"/>